<evidence type="ECO:0000256" key="2">
    <source>
        <dbReference type="ARBA" id="ARBA00022840"/>
    </source>
</evidence>
<dbReference type="PANTHER" id="PTHR43038:SF3">
    <property type="entry name" value="ABC TRANSPORTER G FAMILY MEMBER 20 ISOFORM X1"/>
    <property type="match status" value="1"/>
</dbReference>
<dbReference type="AlphaFoldDB" id="A0A401LQN2"/>
<sequence>MRKDKVDSVGADKFIVTVDHVCKNYGKVEALKDVSFSVKRGELFGLIGPDGAGKSTLFRILTTLLLADQGKAIVDGLDVVTDYKEIRTKVGYMPGRFSLYQDLSVEENLQFFATVFHTTIQENYDLVKDIYQQIEPFKKRKAGALSGGMKQKLALSCALIHKPDILFLDEPTTGVDPVSRKEFWQMLRQLCDLGITIIASTPIMDEARQCDRIAFINHGQIHGIDTPKKILQQFAATLCPPPLDREELREKGTPVIEVDQLTKCFGRFTAVDHISFQVSRGEIFGFLGANGAGKTTAMRMLCGLSKPTSGVGKVGGFDIFREAEMVKKHIGYMSQKFSLYEDLKVWENIRLFAGIYGMKDQEIEQKTNELLERLGFSAERNTLVKSLPLGWKQKLAFSVSIFHEPKIVFLDEPTGGVDPATRRQFWELIYQAADRGITVFVTTHYMDEAEYCNRISIMVDGQIKALDTPANLKKQFNAETMDDVFQQLARHAVRNAD</sequence>
<accession>A0A401LQN2</accession>
<comment type="caution">
    <text evidence="4">The sequence shown here is derived from an EMBL/GenBank/DDBJ whole genome shotgun (WGS) entry which is preliminary data.</text>
</comment>
<dbReference type="RefSeq" id="WP_125040087.1">
    <property type="nucleotide sequence ID" value="NZ_BHWB01000002.1"/>
</dbReference>
<dbReference type="Pfam" id="PF00005">
    <property type="entry name" value="ABC_tran"/>
    <property type="match status" value="2"/>
</dbReference>
<reference evidence="4 5" key="1">
    <citation type="submission" date="2018-10" db="EMBL/GenBank/DDBJ databases">
        <title>Draft Genome Sequence of Bacteroides sp. KCTC 15687.</title>
        <authorList>
            <person name="Yu S.Y."/>
            <person name="Kim J.S."/>
            <person name="Oh B.S."/>
            <person name="Park S.H."/>
            <person name="Kang S.W."/>
            <person name="Park J.E."/>
            <person name="Choi S.H."/>
            <person name="Han K.I."/>
            <person name="Lee K.C."/>
            <person name="Eom M.K."/>
            <person name="Suh M.K."/>
            <person name="Lee D.H."/>
            <person name="Yoon H."/>
            <person name="Kim B."/>
            <person name="Yang S.J."/>
            <person name="Lee J.S."/>
            <person name="Lee J.H."/>
        </authorList>
    </citation>
    <scope>NUCLEOTIDE SEQUENCE [LARGE SCALE GENOMIC DNA]</scope>
    <source>
        <strain evidence="4 5">KCTC 15687</strain>
    </source>
</reference>
<name>A0A401LQN2_9BACE</name>
<gene>
    <name evidence="4" type="ORF">KGMB02408_07280</name>
</gene>
<keyword evidence="1" id="KW-0547">Nucleotide-binding</keyword>
<evidence type="ECO:0000313" key="5">
    <source>
        <dbReference type="Proteomes" id="UP000288079"/>
    </source>
</evidence>
<feature type="domain" description="ABC transporter" evidence="3">
    <location>
        <begin position="256"/>
        <end position="485"/>
    </location>
</feature>
<dbReference type="Proteomes" id="UP000288079">
    <property type="component" value="Unassembled WGS sequence"/>
</dbReference>
<dbReference type="GO" id="GO:0005524">
    <property type="term" value="F:ATP binding"/>
    <property type="evidence" value="ECO:0007669"/>
    <property type="project" value="UniProtKB-KW"/>
</dbReference>
<dbReference type="SMART" id="SM00382">
    <property type="entry name" value="AAA"/>
    <property type="match status" value="2"/>
</dbReference>
<dbReference type="InterPro" id="IPR003439">
    <property type="entry name" value="ABC_transporter-like_ATP-bd"/>
</dbReference>
<proteinExistence type="predicted"/>
<evidence type="ECO:0000313" key="4">
    <source>
        <dbReference type="EMBL" id="GCB33783.1"/>
    </source>
</evidence>
<dbReference type="InterPro" id="IPR017871">
    <property type="entry name" value="ABC_transporter-like_CS"/>
</dbReference>
<dbReference type="InterPro" id="IPR003593">
    <property type="entry name" value="AAA+_ATPase"/>
</dbReference>
<evidence type="ECO:0000259" key="3">
    <source>
        <dbReference type="PROSITE" id="PS50893"/>
    </source>
</evidence>
<dbReference type="SUPFAM" id="SSF52540">
    <property type="entry name" value="P-loop containing nucleoside triphosphate hydrolases"/>
    <property type="match status" value="2"/>
</dbReference>
<dbReference type="OrthoDB" id="9801987at2"/>
<protein>
    <submittedName>
        <fullName evidence="4">ABC transporter ATP-binding protein</fullName>
    </submittedName>
</protein>
<dbReference type="CDD" id="cd03230">
    <property type="entry name" value="ABC_DR_subfamily_A"/>
    <property type="match status" value="1"/>
</dbReference>
<dbReference type="PANTHER" id="PTHR43038">
    <property type="entry name" value="ATP-BINDING CASSETTE, SUB-FAMILY H, MEMBER 1"/>
    <property type="match status" value="1"/>
</dbReference>
<feature type="domain" description="ABC transporter" evidence="3">
    <location>
        <begin position="16"/>
        <end position="243"/>
    </location>
</feature>
<dbReference type="GO" id="GO:0016887">
    <property type="term" value="F:ATP hydrolysis activity"/>
    <property type="evidence" value="ECO:0007669"/>
    <property type="project" value="InterPro"/>
</dbReference>
<dbReference type="Gene3D" id="3.40.50.300">
    <property type="entry name" value="P-loop containing nucleotide triphosphate hydrolases"/>
    <property type="match status" value="2"/>
</dbReference>
<dbReference type="PROSITE" id="PS00211">
    <property type="entry name" value="ABC_TRANSPORTER_1"/>
    <property type="match status" value="1"/>
</dbReference>
<dbReference type="PROSITE" id="PS50893">
    <property type="entry name" value="ABC_TRANSPORTER_2"/>
    <property type="match status" value="2"/>
</dbReference>
<keyword evidence="5" id="KW-1185">Reference proteome</keyword>
<keyword evidence="2 4" id="KW-0067">ATP-binding</keyword>
<dbReference type="EMBL" id="BHWB01000002">
    <property type="protein sequence ID" value="GCB33783.1"/>
    <property type="molecule type" value="Genomic_DNA"/>
</dbReference>
<evidence type="ECO:0000256" key="1">
    <source>
        <dbReference type="ARBA" id="ARBA00022741"/>
    </source>
</evidence>
<dbReference type="InterPro" id="IPR027417">
    <property type="entry name" value="P-loop_NTPase"/>
</dbReference>
<organism evidence="4 5">
    <name type="scientific">Bacteroides faecalis</name>
    <dbReference type="NCBI Taxonomy" id="2447885"/>
    <lineage>
        <taxon>Bacteria</taxon>
        <taxon>Pseudomonadati</taxon>
        <taxon>Bacteroidota</taxon>
        <taxon>Bacteroidia</taxon>
        <taxon>Bacteroidales</taxon>
        <taxon>Bacteroidaceae</taxon>
        <taxon>Bacteroides</taxon>
    </lineage>
</organism>